<reference evidence="8 9" key="1">
    <citation type="submission" date="2022-10" db="EMBL/GenBank/DDBJ databases">
        <title>Host association and intracellularity evolved multiple times independently in the Rickettsiales.</title>
        <authorList>
            <person name="Castelli M."/>
            <person name="Nardi T."/>
            <person name="Gammuto L."/>
            <person name="Bellinzona G."/>
            <person name="Sabaneyeva E."/>
            <person name="Potekhin A."/>
            <person name="Serra V."/>
            <person name="Petroni G."/>
            <person name="Sassera D."/>
        </authorList>
    </citation>
    <scope>NUCLEOTIDE SEQUENCE [LARGE SCALE GENOMIC DNA]</scope>
    <source>
        <strain evidence="8 9">Kr 154-4</strain>
    </source>
</reference>
<dbReference type="Pfam" id="PF05175">
    <property type="entry name" value="MTS"/>
    <property type="match status" value="1"/>
</dbReference>
<evidence type="ECO:0000259" key="6">
    <source>
        <dbReference type="Pfam" id="PF05175"/>
    </source>
</evidence>
<dbReference type="Gene3D" id="1.10.8.10">
    <property type="entry name" value="DNA helicase RuvA subunit, C-terminal domain"/>
    <property type="match status" value="1"/>
</dbReference>
<evidence type="ECO:0000256" key="1">
    <source>
        <dbReference type="ARBA" id="ARBA00022603"/>
    </source>
</evidence>
<evidence type="ECO:0000256" key="5">
    <source>
        <dbReference type="HAMAP-Rule" id="MF_02126"/>
    </source>
</evidence>
<dbReference type="NCBIfam" id="TIGR03534">
    <property type="entry name" value="RF_mod_PrmC"/>
    <property type="match status" value="1"/>
</dbReference>
<evidence type="ECO:0000259" key="7">
    <source>
        <dbReference type="Pfam" id="PF17827"/>
    </source>
</evidence>
<evidence type="ECO:0000256" key="4">
    <source>
        <dbReference type="ARBA" id="ARBA00048391"/>
    </source>
</evidence>
<name>A0ABZ0UUS4_9RICK</name>
<dbReference type="InterPro" id="IPR007848">
    <property type="entry name" value="Small_mtfrase_dom"/>
</dbReference>
<feature type="binding site" evidence="5">
    <location>
        <position position="145"/>
    </location>
    <ligand>
        <name>S-adenosyl-L-methionine</name>
        <dbReference type="ChEBI" id="CHEBI:59789"/>
    </ligand>
</feature>
<accession>A0ABZ0UUS4</accession>
<dbReference type="RefSeq" id="WP_323738182.1">
    <property type="nucleotide sequence ID" value="NZ_CP112932.1"/>
</dbReference>
<keyword evidence="1 5" id="KW-0489">Methyltransferase</keyword>
<dbReference type="PANTHER" id="PTHR18895:SF74">
    <property type="entry name" value="MTRF1L RELEASE FACTOR GLUTAMINE METHYLTRANSFERASE"/>
    <property type="match status" value="1"/>
</dbReference>
<evidence type="ECO:0000256" key="2">
    <source>
        <dbReference type="ARBA" id="ARBA00022679"/>
    </source>
</evidence>
<dbReference type="InterPro" id="IPR029063">
    <property type="entry name" value="SAM-dependent_MTases_sf"/>
</dbReference>
<dbReference type="NCBIfam" id="TIGR00536">
    <property type="entry name" value="hemK_fam"/>
    <property type="match status" value="1"/>
</dbReference>
<dbReference type="InterPro" id="IPR002052">
    <property type="entry name" value="DNA_methylase_N6_adenine_CS"/>
</dbReference>
<dbReference type="Proteomes" id="UP001326613">
    <property type="component" value="Chromosome"/>
</dbReference>
<dbReference type="SUPFAM" id="SSF53335">
    <property type="entry name" value="S-adenosyl-L-methionine-dependent methyltransferases"/>
    <property type="match status" value="1"/>
</dbReference>
<gene>
    <name evidence="5" type="primary">prmC</name>
    <name evidence="8" type="ORF">Trichorick_01320</name>
</gene>
<sequence length="281" mass="31297">MKISQAIAYASQELQRAGVKSTYLEARILLGHSINQPLEYLLAAEHQELSTELLTIFFNAIKRRMRLEPIAYIVGYKEFYGYKFAVNNKVLIPRPDTEVLIDAALALTPEILTSLFRILDLGTGSGCIIITLLLQLPFAIATAIDISIDAIKIATNNAEIHNVAHRLKLIHGDWFHNIAPQKFDLIVSNPPYIADYETSIMTPETILHEPTLALFADNDGYSSYNAIAGVAKHFLAPNGKLLLEVGYSQAEQVIKIFNTAGYNVYQTYQDLAGHTRAICFN</sequence>
<dbReference type="InterPro" id="IPR004556">
    <property type="entry name" value="HemK-like"/>
</dbReference>
<comment type="function">
    <text evidence="5">Methylates the class 1 translation termination release factors RF1/PrfA and RF2/PrfB on the glutamine residue of the universally conserved GGQ motif.</text>
</comment>
<proteinExistence type="inferred from homology"/>
<dbReference type="GO" id="GO:0008168">
    <property type="term" value="F:methyltransferase activity"/>
    <property type="evidence" value="ECO:0007669"/>
    <property type="project" value="UniProtKB-KW"/>
</dbReference>
<dbReference type="Pfam" id="PF17827">
    <property type="entry name" value="PrmC_N"/>
    <property type="match status" value="1"/>
</dbReference>
<evidence type="ECO:0000256" key="3">
    <source>
        <dbReference type="ARBA" id="ARBA00022691"/>
    </source>
</evidence>
<organism evidence="8 9">
    <name type="scientific">Candidatus Trichorickettsia mobilis</name>
    <dbReference type="NCBI Taxonomy" id="1346319"/>
    <lineage>
        <taxon>Bacteria</taxon>
        <taxon>Pseudomonadati</taxon>
        <taxon>Pseudomonadota</taxon>
        <taxon>Alphaproteobacteria</taxon>
        <taxon>Rickettsiales</taxon>
        <taxon>Rickettsiaceae</taxon>
        <taxon>Rickettsieae</taxon>
        <taxon>Candidatus Trichorickettsia</taxon>
    </lineage>
</organism>
<dbReference type="InterPro" id="IPR040758">
    <property type="entry name" value="PrmC_N"/>
</dbReference>
<feature type="domain" description="Methyltransferase small" evidence="6">
    <location>
        <begin position="115"/>
        <end position="213"/>
    </location>
</feature>
<dbReference type="HAMAP" id="MF_02126">
    <property type="entry name" value="RF_methyltr_PrmC"/>
    <property type="match status" value="1"/>
</dbReference>
<dbReference type="InterPro" id="IPR019874">
    <property type="entry name" value="RF_methyltr_PrmC"/>
</dbReference>
<protein>
    <recommendedName>
        <fullName evidence="5">Release factor glutamine methyltransferase</fullName>
        <shortName evidence="5">RF MTase</shortName>
        <ecNumber evidence="5">2.1.1.297</ecNumber>
    </recommendedName>
    <alternativeName>
        <fullName evidence="5">N5-glutamine methyltransferase PrmC</fullName>
    </alternativeName>
    <alternativeName>
        <fullName evidence="5">Protein-(glutamine-N5) MTase PrmC</fullName>
    </alternativeName>
    <alternativeName>
        <fullName evidence="5">Protein-glutamine N-methyltransferase PrmC</fullName>
    </alternativeName>
</protein>
<dbReference type="PROSITE" id="PS00092">
    <property type="entry name" value="N6_MTASE"/>
    <property type="match status" value="1"/>
</dbReference>
<dbReference type="PANTHER" id="PTHR18895">
    <property type="entry name" value="HEMK METHYLTRANSFERASE"/>
    <property type="match status" value="1"/>
</dbReference>
<feature type="binding site" evidence="5">
    <location>
        <begin position="122"/>
        <end position="126"/>
    </location>
    <ligand>
        <name>S-adenosyl-L-methionine</name>
        <dbReference type="ChEBI" id="CHEBI:59789"/>
    </ligand>
</feature>
<evidence type="ECO:0000313" key="9">
    <source>
        <dbReference type="Proteomes" id="UP001326613"/>
    </source>
</evidence>
<keyword evidence="2 5" id="KW-0808">Transferase</keyword>
<feature type="binding site" evidence="5">
    <location>
        <position position="174"/>
    </location>
    <ligand>
        <name>S-adenosyl-L-methionine</name>
        <dbReference type="ChEBI" id="CHEBI:59789"/>
    </ligand>
</feature>
<feature type="domain" description="Release factor glutamine methyltransferase N-terminal" evidence="7">
    <location>
        <begin position="5"/>
        <end position="75"/>
    </location>
</feature>
<dbReference type="Gene3D" id="3.40.50.150">
    <property type="entry name" value="Vaccinia Virus protein VP39"/>
    <property type="match status" value="1"/>
</dbReference>
<comment type="catalytic activity">
    <reaction evidence="4 5">
        <text>L-glutaminyl-[peptide chain release factor] + S-adenosyl-L-methionine = N(5)-methyl-L-glutaminyl-[peptide chain release factor] + S-adenosyl-L-homocysteine + H(+)</text>
        <dbReference type="Rhea" id="RHEA:42896"/>
        <dbReference type="Rhea" id="RHEA-COMP:10271"/>
        <dbReference type="Rhea" id="RHEA-COMP:10272"/>
        <dbReference type="ChEBI" id="CHEBI:15378"/>
        <dbReference type="ChEBI" id="CHEBI:30011"/>
        <dbReference type="ChEBI" id="CHEBI:57856"/>
        <dbReference type="ChEBI" id="CHEBI:59789"/>
        <dbReference type="ChEBI" id="CHEBI:61891"/>
        <dbReference type="EC" id="2.1.1.297"/>
    </reaction>
</comment>
<dbReference type="CDD" id="cd02440">
    <property type="entry name" value="AdoMet_MTases"/>
    <property type="match status" value="1"/>
</dbReference>
<comment type="similarity">
    <text evidence="5">Belongs to the protein N5-glutamine methyltransferase family. PrmC subfamily.</text>
</comment>
<keyword evidence="9" id="KW-1185">Reference proteome</keyword>
<dbReference type="EC" id="2.1.1.297" evidence="5"/>
<keyword evidence="3 5" id="KW-0949">S-adenosyl-L-methionine</keyword>
<dbReference type="EMBL" id="CP112932">
    <property type="protein sequence ID" value="WPY01408.1"/>
    <property type="molecule type" value="Genomic_DNA"/>
</dbReference>
<dbReference type="InterPro" id="IPR050320">
    <property type="entry name" value="N5-glutamine_MTase"/>
</dbReference>
<dbReference type="GO" id="GO:0032259">
    <property type="term" value="P:methylation"/>
    <property type="evidence" value="ECO:0007669"/>
    <property type="project" value="UniProtKB-KW"/>
</dbReference>
<evidence type="ECO:0000313" key="8">
    <source>
        <dbReference type="EMBL" id="WPY01408.1"/>
    </source>
</evidence>
<feature type="binding site" evidence="5">
    <location>
        <begin position="189"/>
        <end position="192"/>
    </location>
    <ligand>
        <name>substrate</name>
    </ligand>
</feature>
<feature type="binding site" evidence="5">
    <location>
        <position position="189"/>
    </location>
    <ligand>
        <name>S-adenosyl-L-methionine</name>
        <dbReference type="ChEBI" id="CHEBI:59789"/>
    </ligand>
</feature>